<dbReference type="RefSeq" id="WP_066232584.1">
    <property type="nucleotide sequence ID" value="NZ_LQYN01000070.1"/>
</dbReference>
<organism evidence="1 2">
    <name type="scientific">Heyndrickxia sporothermodurans</name>
    <dbReference type="NCBI Taxonomy" id="46224"/>
    <lineage>
        <taxon>Bacteria</taxon>
        <taxon>Bacillati</taxon>
        <taxon>Bacillota</taxon>
        <taxon>Bacilli</taxon>
        <taxon>Bacillales</taxon>
        <taxon>Bacillaceae</taxon>
        <taxon>Heyndrickxia</taxon>
    </lineage>
</organism>
<reference evidence="1 2" key="1">
    <citation type="submission" date="2016-01" db="EMBL/GenBank/DDBJ databases">
        <title>Genome Sequences of Twelve Sporeforming Bacillus Species Isolated from Foods.</title>
        <authorList>
            <person name="Berendsen E.M."/>
            <person name="Wells-Bennik M.H."/>
            <person name="Krawcyk A.O."/>
            <person name="De Jong A."/>
            <person name="Holsappel S."/>
            <person name="Eijlander R.T."/>
            <person name="Kuipers O.P."/>
        </authorList>
    </citation>
    <scope>NUCLEOTIDE SEQUENCE [LARGE SCALE GENOMIC DNA]</scope>
    <source>
        <strain evidence="1 2">B4102</strain>
    </source>
</reference>
<dbReference type="InterPro" id="IPR019718">
    <property type="entry name" value="DUF2602"/>
</dbReference>
<evidence type="ECO:0000313" key="1">
    <source>
        <dbReference type="EMBL" id="KYD03266.1"/>
    </source>
</evidence>
<dbReference type="PATRIC" id="fig|46224.3.peg.3571"/>
<evidence type="ECO:0008006" key="3">
    <source>
        <dbReference type="Google" id="ProtNLM"/>
    </source>
</evidence>
<dbReference type="AlphaFoldDB" id="A0A150KUA6"/>
<protein>
    <recommendedName>
        <fullName evidence="3">Zinc-finger domain-containing protein</fullName>
    </recommendedName>
</protein>
<dbReference type="EMBL" id="LQYN01000070">
    <property type="protein sequence ID" value="KYD03266.1"/>
    <property type="molecule type" value="Genomic_DNA"/>
</dbReference>
<comment type="caution">
    <text evidence="1">The sequence shown here is derived from an EMBL/GenBank/DDBJ whole genome shotgun (WGS) entry which is preliminary data.</text>
</comment>
<gene>
    <name evidence="1" type="ORF">B4102_3429</name>
</gene>
<name>A0A150KUA6_9BACI</name>
<dbReference type="STRING" id="46224.B4102_3429"/>
<accession>A0A150KUA6</accession>
<dbReference type="Proteomes" id="UP000075666">
    <property type="component" value="Unassembled WGS sequence"/>
</dbReference>
<evidence type="ECO:0000313" key="2">
    <source>
        <dbReference type="Proteomes" id="UP000075666"/>
    </source>
</evidence>
<dbReference type="OrthoDB" id="2454446at2"/>
<dbReference type="Pfam" id="PF10782">
    <property type="entry name" value="zf-C2HCIx2C"/>
    <property type="match status" value="1"/>
</dbReference>
<sequence>METSKLLLEINELLSTYCGDCLVKAALRKEYHKTYAHQFCIQKCTVGEQLKELGKQLTYAHKR</sequence>
<keyword evidence="2" id="KW-1185">Reference proteome</keyword>
<proteinExistence type="predicted"/>